<protein>
    <submittedName>
        <fullName evidence="1">Helix-turn-helix domain-containing protein</fullName>
    </submittedName>
</protein>
<dbReference type="AlphaFoldDB" id="A0A9X4SCP7"/>
<keyword evidence="2" id="KW-1185">Reference proteome</keyword>
<accession>A0A9X4SCP7</accession>
<gene>
    <name evidence="1" type="ORF">NF717_09630</name>
</gene>
<dbReference type="EMBL" id="JAMWFV010000017">
    <property type="protein sequence ID" value="MDG6145904.1"/>
    <property type="molecule type" value="Genomic_DNA"/>
</dbReference>
<dbReference type="GO" id="GO:0003677">
    <property type="term" value="F:DNA binding"/>
    <property type="evidence" value="ECO:0007669"/>
    <property type="project" value="InterPro"/>
</dbReference>
<evidence type="ECO:0000313" key="1">
    <source>
        <dbReference type="EMBL" id="MDG6145904.1"/>
    </source>
</evidence>
<dbReference type="InterPro" id="IPR001387">
    <property type="entry name" value="Cro/C1-type_HTH"/>
</dbReference>
<name>A0A9X4SCP7_9LACT</name>
<comment type="caution">
    <text evidence="1">The sequence shown here is derived from an EMBL/GenBank/DDBJ whole genome shotgun (WGS) entry which is preliminary data.</text>
</comment>
<dbReference type="CDD" id="cd00093">
    <property type="entry name" value="HTH_XRE"/>
    <property type="match status" value="1"/>
</dbReference>
<dbReference type="RefSeq" id="WP_279365021.1">
    <property type="nucleotide sequence ID" value="NZ_JAMWEC010000002.1"/>
</dbReference>
<dbReference type="Gene3D" id="1.10.260.40">
    <property type="entry name" value="lambda repressor-like DNA-binding domains"/>
    <property type="match status" value="1"/>
</dbReference>
<dbReference type="Proteomes" id="UP001153199">
    <property type="component" value="Unassembled WGS sequence"/>
</dbReference>
<dbReference type="InterPro" id="IPR010982">
    <property type="entry name" value="Lambda_DNA-bd_dom_sf"/>
</dbReference>
<organism evidence="1 2">
    <name type="scientific">Lactococcus formosensis</name>
    <dbReference type="NCBI Taxonomy" id="1281486"/>
    <lineage>
        <taxon>Bacteria</taxon>
        <taxon>Bacillati</taxon>
        <taxon>Bacillota</taxon>
        <taxon>Bacilli</taxon>
        <taxon>Lactobacillales</taxon>
        <taxon>Streptococcaceae</taxon>
        <taxon>Lactococcus</taxon>
    </lineage>
</organism>
<proteinExistence type="predicted"/>
<reference evidence="1" key="1">
    <citation type="submission" date="2022-06" db="EMBL/GenBank/DDBJ databases">
        <title>Lactococcus from bovine mastitis in China.</title>
        <authorList>
            <person name="Lin Y."/>
            <person name="Han B."/>
        </authorList>
    </citation>
    <scope>NUCLEOTIDE SEQUENCE</scope>
    <source>
        <strain evidence="1">Ningxia-I-26</strain>
    </source>
</reference>
<sequence length="76" mass="8784">MTKTKLQIMREKKGLTAEQLAEKIIKFNNLTEIPFKVVVGDLKNFEIGRYPIKFRANVVFIAKALRCSVDELVEEE</sequence>
<evidence type="ECO:0000313" key="2">
    <source>
        <dbReference type="Proteomes" id="UP001153199"/>
    </source>
</evidence>